<evidence type="ECO:0000259" key="2">
    <source>
        <dbReference type="PROSITE" id="PS00624"/>
    </source>
</evidence>
<proteinExistence type="inferred from homology"/>
<dbReference type="Gene3D" id="3.40.50.1820">
    <property type="entry name" value="alpha/beta hydrolase"/>
    <property type="match status" value="1"/>
</dbReference>
<dbReference type="Pfam" id="PF05199">
    <property type="entry name" value="GMC_oxred_C"/>
    <property type="match status" value="1"/>
</dbReference>
<dbReference type="PANTHER" id="PTHR11552">
    <property type="entry name" value="GLUCOSE-METHANOL-CHOLINE GMC OXIDOREDUCTASE"/>
    <property type="match status" value="1"/>
</dbReference>
<dbReference type="InterPro" id="IPR036188">
    <property type="entry name" value="FAD/NAD-bd_sf"/>
</dbReference>
<dbReference type="InterPro" id="IPR007867">
    <property type="entry name" value="GMC_OxRtase_C"/>
</dbReference>
<dbReference type="GO" id="GO:0016614">
    <property type="term" value="F:oxidoreductase activity, acting on CH-OH group of donors"/>
    <property type="evidence" value="ECO:0007669"/>
    <property type="project" value="InterPro"/>
</dbReference>
<keyword evidence="4" id="KW-1185">Reference proteome</keyword>
<comment type="similarity">
    <text evidence="1">Belongs to the GMC oxidoreductase family.</text>
</comment>
<dbReference type="Pfam" id="PF00561">
    <property type="entry name" value="Abhydrolase_1"/>
    <property type="match status" value="1"/>
</dbReference>
<dbReference type="PROSITE" id="PS00624">
    <property type="entry name" value="GMC_OXRED_2"/>
    <property type="match status" value="1"/>
</dbReference>
<dbReference type="InterPro" id="IPR029058">
    <property type="entry name" value="AB_hydrolase_fold"/>
</dbReference>
<dbReference type="InterPro" id="IPR000073">
    <property type="entry name" value="AB_hydrolase_1"/>
</dbReference>
<dbReference type="AlphaFoldDB" id="A0A922L1D2"/>
<name>A0A922L1D2_DERFA</name>
<protein>
    <recommendedName>
        <fullName evidence="2">Glucose-methanol-choline oxidoreductase N-terminal domain-containing protein</fullName>
    </recommendedName>
</protein>
<dbReference type="Proteomes" id="UP000790347">
    <property type="component" value="Unassembled WGS sequence"/>
</dbReference>
<comment type="caution">
    <text evidence="3">The sequence shown here is derived from an EMBL/GenBank/DDBJ whole genome shotgun (WGS) entry which is preliminary data.</text>
</comment>
<reference evidence="3" key="2">
    <citation type="journal article" date="2022" name="Res Sq">
        <title>Comparative Genomics Reveals Insights into the Divergent Evolution of Astigmatic Mites and Household Pest Adaptations.</title>
        <authorList>
            <person name="Xiong Q."/>
            <person name="Wan A.T.-Y."/>
            <person name="Liu X.-Y."/>
            <person name="Fung C.S.-H."/>
            <person name="Xiao X."/>
            <person name="Malainual N."/>
            <person name="Hou J."/>
            <person name="Wang L."/>
            <person name="Wang M."/>
            <person name="Yang K."/>
            <person name="Cui Y."/>
            <person name="Leung E."/>
            <person name="Nong W."/>
            <person name="Shin S.-K."/>
            <person name="Au S."/>
            <person name="Jeong K.Y."/>
            <person name="Chew F.T."/>
            <person name="Hui J."/>
            <person name="Leung T.F."/>
            <person name="Tungtrongchitr A."/>
            <person name="Zhong N."/>
            <person name="Liu Z."/>
            <person name="Tsui S."/>
        </authorList>
    </citation>
    <scope>NUCLEOTIDE SEQUENCE</scope>
    <source>
        <strain evidence="3">Derf</strain>
        <tissue evidence="3">Whole organism</tissue>
    </source>
</reference>
<accession>A0A922L1D2</accession>
<dbReference type="SUPFAM" id="SSF53474">
    <property type="entry name" value="alpha/beta-Hydrolases"/>
    <property type="match status" value="1"/>
</dbReference>
<reference evidence="3" key="1">
    <citation type="submission" date="2013-05" db="EMBL/GenBank/DDBJ databases">
        <authorList>
            <person name="Yim A.K.Y."/>
            <person name="Chan T.F."/>
            <person name="Ji K.M."/>
            <person name="Liu X.Y."/>
            <person name="Zhou J.W."/>
            <person name="Li R.Q."/>
            <person name="Yang K.Y."/>
            <person name="Li J."/>
            <person name="Li M."/>
            <person name="Law P.T.W."/>
            <person name="Wu Y.L."/>
            <person name="Cai Z.L."/>
            <person name="Qin H."/>
            <person name="Bao Y."/>
            <person name="Leung R.K.K."/>
            <person name="Ng P.K.S."/>
            <person name="Zou J."/>
            <person name="Zhong X.J."/>
            <person name="Ran P.X."/>
            <person name="Zhong N.S."/>
            <person name="Liu Z.G."/>
            <person name="Tsui S.K.W."/>
        </authorList>
    </citation>
    <scope>NUCLEOTIDE SEQUENCE</scope>
    <source>
        <strain evidence="3">Derf</strain>
        <tissue evidence="3">Whole organism</tissue>
    </source>
</reference>
<dbReference type="Pfam" id="PF00732">
    <property type="entry name" value="GMC_oxred_N"/>
    <property type="match status" value="1"/>
</dbReference>
<evidence type="ECO:0000313" key="3">
    <source>
        <dbReference type="EMBL" id="KAH9493797.1"/>
    </source>
</evidence>
<sequence length="861" mass="96942">MFSVVSDISRVKFKTGGSENVFSDIPLAAANLQMTPIDWAYQTEPQQASCFGFINRRSRWPRGRVMGGSSVLNYMLYVRGNRRDYDQWEENGAFGWSWQDVLPYFIKSEDNRDPLIAANGYHGVGGYLTVSSPSDITPISLAFPEAGKYLGYPNPDINGPTQTGFVIPQGTIRRGARCSTAKAFLSSIRDRSNLHVLTFAYVTRVLFNENRRAIGVQFDRFALSHMVMARKEIVISAGSVNTPQLLMLSGVGPKDHLQALGIPVIADLPVGENLQDHIYPGVDEKYSFVQRRVVTIPNLLSYFASGRGPLTALGGVEGLGFINTKFANKSADYPDFEIHLITGGPSSDDGQTFRRVQGLTRQLWRQVYQPYITSDTFSVYPVMLRPESVGYIKLRSSNPYDPPIIDPKYLTHPRDILKMVDAMKISIAVGLTPAYQEMNARLFETVFPGCEHYKMWSDEYLACVARTYTATIYHPVGTAKMGAPWDPTAVVDPELRVLGGITGLRIADGSIMPSIVSGNTNAPIIMIGEKAADLIKAQIITFFISFSLIGYISNTTTELVKDGEELTEFESIETSDSYCKFRSQIALKRYALDDDDGNNLWTIYECGPKQIDCPVIFLPPVSGTADIFFYQMLYLCDRGHRVISAEYPDYFSIDEFITGFDRFIQSFQIRRAHIFGASLGGYLAQKYAEKYPERIASLILCNTFADTTRFRFVNTIPLIWINPSPVLRKIFITNRIPEQADERIRAAYEFMSTRLSSLTHKQLVARLHLNLTENYVQPDNLQSLTITIIDVFDECSNSESTRIELYKMYPNARLAHLKSGGNYPYLSRAEEVNLHLLVHLRQFHHTELVSSVHFLPTRSDD</sequence>
<dbReference type="Gene3D" id="3.30.560.10">
    <property type="entry name" value="Glucose Oxidase, domain 3"/>
    <property type="match status" value="1"/>
</dbReference>
<dbReference type="GO" id="GO:0050660">
    <property type="term" value="F:flavin adenine dinucleotide binding"/>
    <property type="evidence" value="ECO:0007669"/>
    <property type="project" value="InterPro"/>
</dbReference>
<dbReference type="SUPFAM" id="SSF51905">
    <property type="entry name" value="FAD/NAD(P)-binding domain"/>
    <property type="match status" value="1"/>
</dbReference>
<dbReference type="InterPro" id="IPR000172">
    <property type="entry name" value="GMC_OxRdtase_N"/>
</dbReference>
<dbReference type="SUPFAM" id="SSF54373">
    <property type="entry name" value="FAD-linked reductases, C-terminal domain"/>
    <property type="match status" value="1"/>
</dbReference>
<organism evidence="3 4">
    <name type="scientific">Dermatophagoides farinae</name>
    <name type="common">American house dust mite</name>
    <dbReference type="NCBI Taxonomy" id="6954"/>
    <lineage>
        <taxon>Eukaryota</taxon>
        <taxon>Metazoa</taxon>
        <taxon>Ecdysozoa</taxon>
        <taxon>Arthropoda</taxon>
        <taxon>Chelicerata</taxon>
        <taxon>Arachnida</taxon>
        <taxon>Acari</taxon>
        <taxon>Acariformes</taxon>
        <taxon>Sarcoptiformes</taxon>
        <taxon>Astigmata</taxon>
        <taxon>Psoroptidia</taxon>
        <taxon>Analgoidea</taxon>
        <taxon>Pyroglyphidae</taxon>
        <taxon>Dermatophagoidinae</taxon>
        <taxon>Dermatophagoides</taxon>
    </lineage>
</organism>
<gene>
    <name evidence="3" type="ORF">DERF_014526</name>
</gene>
<dbReference type="PANTHER" id="PTHR11552:SF227">
    <property type="entry name" value="GLUCOSE DEHYDROGENASE [FAD, QUINONE]-LIKE PROTEIN"/>
    <property type="match status" value="1"/>
</dbReference>
<dbReference type="Gene3D" id="3.50.50.60">
    <property type="entry name" value="FAD/NAD(P)-binding domain"/>
    <property type="match status" value="1"/>
</dbReference>
<evidence type="ECO:0000256" key="1">
    <source>
        <dbReference type="ARBA" id="ARBA00010790"/>
    </source>
</evidence>
<dbReference type="InterPro" id="IPR012132">
    <property type="entry name" value="GMC_OxRdtase"/>
</dbReference>
<dbReference type="EMBL" id="ASGP02000008">
    <property type="protein sequence ID" value="KAH9493797.1"/>
    <property type="molecule type" value="Genomic_DNA"/>
</dbReference>
<feature type="domain" description="Glucose-methanol-choline oxidoreductase N-terminal" evidence="2">
    <location>
        <begin position="238"/>
        <end position="252"/>
    </location>
</feature>
<evidence type="ECO:0000313" key="4">
    <source>
        <dbReference type="Proteomes" id="UP000790347"/>
    </source>
</evidence>